<dbReference type="EMBL" id="CP002987">
    <property type="protein sequence ID" value="AFA47053.1"/>
    <property type="molecule type" value="Genomic_DNA"/>
</dbReference>
<feature type="domain" description="Glycosyltransferase 2-like" evidence="2">
    <location>
        <begin position="9"/>
        <end position="169"/>
    </location>
</feature>
<dbReference type="InterPro" id="IPR029044">
    <property type="entry name" value="Nucleotide-diphossugar_trans"/>
</dbReference>
<keyword evidence="5" id="KW-1185">Reference proteome</keyword>
<dbReference type="EC" id="2.4.1.-" evidence="4"/>
<dbReference type="Pfam" id="PF00535">
    <property type="entry name" value="Glycos_transf_2"/>
    <property type="match status" value="1"/>
</dbReference>
<feature type="transmembrane region" description="Helical" evidence="1">
    <location>
        <begin position="269"/>
        <end position="289"/>
    </location>
</feature>
<keyword evidence="1" id="KW-1133">Transmembrane helix</keyword>
<dbReference type="GO" id="GO:0016757">
    <property type="term" value="F:glycosyltransferase activity"/>
    <property type="evidence" value="ECO:0007669"/>
    <property type="project" value="UniProtKB-KW"/>
</dbReference>
<dbReference type="eggNOG" id="COG0463">
    <property type="taxonomic scope" value="Bacteria"/>
</dbReference>
<reference evidence="5" key="1">
    <citation type="submission" date="2011-07" db="EMBL/GenBank/DDBJ databases">
        <title>Complete genome sequence of Acetobacterium woodii.</title>
        <authorList>
            <person name="Poehlein A."/>
            <person name="Schmidt S."/>
            <person name="Kaster A.-K."/>
            <person name="Goenrich M."/>
            <person name="Vollmers J."/>
            <person name="Thuermer A."/>
            <person name="Gottschalk G."/>
            <person name="Thauer R.K."/>
            <person name="Daniel R."/>
            <person name="Mueller V."/>
        </authorList>
    </citation>
    <scope>NUCLEOTIDE SEQUENCE [LARGE SCALE GENOMIC DNA]</scope>
    <source>
        <strain evidence="5">ATCC 29683 / DSM 1030 / JCM 2381 / KCTC 1655 / WB1</strain>
    </source>
</reference>
<dbReference type="KEGG" id="awo:Awo_c02440"/>
<evidence type="ECO:0000313" key="4">
    <source>
        <dbReference type="EMBL" id="AFA47053.1"/>
    </source>
</evidence>
<dbReference type="InterPro" id="IPR001173">
    <property type="entry name" value="Glyco_trans_2-like"/>
</dbReference>
<evidence type="ECO:0000256" key="1">
    <source>
        <dbReference type="SAM" id="Phobius"/>
    </source>
</evidence>
<protein>
    <submittedName>
        <fullName evidence="4">Family 2 glycosyltransferase</fullName>
        <ecNumber evidence="4">2.4.1.-</ecNumber>
    </submittedName>
</protein>
<evidence type="ECO:0000259" key="3">
    <source>
        <dbReference type="Pfam" id="PF26629"/>
    </source>
</evidence>
<gene>
    <name evidence="4" type="ordered locus">Awo_c02440</name>
</gene>
<dbReference type="Proteomes" id="UP000007177">
    <property type="component" value="Chromosome"/>
</dbReference>
<evidence type="ECO:0000259" key="2">
    <source>
        <dbReference type="Pfam" id="PF00535"/>
    </source>
</evidence>
<keyword evidence="4" id="KW-0328">Glycosyltransferase</keyword>
<dbReference type="PANTHER" id="PTHR48090">
    <property type="entry name" value="UNDECAPRENYL-PHOSPHATE 4-DEOXY-4-FORMAMIDO-L-ARABINOSE TRANSFERASE-RELATED"/>
    <property type="match status" value="1"/>
</dbReference>
<evidence type="ECO:0000313" key="5">
    <source>
        <dbReference type="Proteomes" id="UP000007177"/>
    </source>
</evidence>
<feature type="domain" description="Low-salt glycan biosynthesis hexosyltransferase Agl6 C-terminal transmembrane region" evidence="3">
    <location>
        <begin position="288"/>
        <end position="380"/>
    </location>
</feature>
<proteinExistence type="predicted"/>
<dbReference type="AlphaFoldDB" id="H6LGB7"/>
<dbReference type="Gene3D" id="3.90.550.10">
    <property type="entry name" value="Spore Coat Polysaccharide Biosynthesis Protein SpsA, Chain A"/>
    <property type="match status" value="1"/>
</dbReference>
<feature type="transmembrane region" description="Helical" evidence="1">
    <location>
        <begin position="360"/>
        <end position="380"/>
    </location>
</feature>
<organism evidence="4 5">
    <name type="scientific">Acetobacterium woodii (strain ATCC 29683 / DSM 1030 / JCM 2381 / KCTC 1655 / WB1)</name>
    <dbReference type="NCBI Taxonomy" id="931626"/>
    <lineage>
        <taxon>Bacteria</taxon>
        <taxon>Bacillati</taxon>
        <taxon>Bacillota</taxon>
        <taxon>Clostridia</taxon>
        <taxon>Eubacteriales</taxon>
        <taxon>Eubacteriaceae</taxon>
        <taxon>Acetobacterium</taxon>
    </lineage>
</organism>
<sequence>MEEREVELTILMPCLNEAETLEICIKKAMSFLTDNHVDGEVLIADNGSTDGSQEIARRNGARVVDIEQKGYGSALRGGSEKARGKYVVMGDADDSYNFLNLMPFLEKLRAGYELVMGNRFKGGIEKGAMPPLHKYLGNPVLSFIGRIFYPSDIKDFHCGLRGYNRAAIQSLQLQTTGMEYASEMVVQATLHKLKMIEVPTTLSPDGRTRPPHLRSWRDGWRHLKFLMMYSPNWTFLYPGLILSVIGLLIMVIIGIGPSRIGAVNFGINTMMYGATSLLVGVNISLFSMFTKAYALSSGFIPNSPKTVSLLERFTVEKGVVIGVILTILGIIATIIAFVIWGSHSFGNLQPESIMKITIPATTLIAIGIELVFASFFLGILEIERKK</sequence>
<feature type="transmembrane region" description="Helical" evidence="1">
    <location>
        <begin position="235"/>
        <end position="257"/>
    </location>
</feature>
<dbReference type="InterPro" id="IPR058718">
    <property type="entry name" value="Agl6_TM_C"/>
</dbReference>
<accession>H6LGB7</accession>
<dbReference type="Pfam" id="PF26629">
    <property type="entry name" value="GT2_TM_C"/>
    <property type="match status" value="1"/>
</dbReference>
<feature type="transmembrane region" description="Helical" evidence="1">
    <location>
        <begin position="319"/>
        <end position="340"/>
    </location>
</feature>
<dbReference type="PANTHER" id="PTHR48090:SF7">
    <property type="entry name" value="RFBJ PROTEIN"/>
    <property type="match status" value="1"/>
</dbReference>
<dbReference type="InterPro" id="IPR050256">
    <property type="entry name" value="Glycosyltransferase_2"/>
</dbReference>
<dbReference type="HOGENOM" id="CLU_033536_4_0_9"/>
<keyword evidence="4" id="KW-0808">Transferase</keyword>
<dbReference type="CDD" id="cd04179">
    <property type="entry name" value="DPM_DPG-synthase_like"/>
    <property type="match status" value="1"/>
</dbReference>
<dbReference type="SUPFAM" id="SSF53448">
    <property type="entry name" value="Nucleotide-diphospho-sugar transferases"/>
    <property type="match status" value="1"/>
</dbReference>
<keyword evidence="1" id="KW-0812">Transmembrane</keyword>
<reference evidence="4 5" key="2">
    <citation type="journal article" date="2012" name="PLoS ONE">
        <title>An ancient pathway combining carbon dioxide fixation with the generation and utilization of a sodium ion gradient for ATP synthesis.</title>
        <authorList>
            <person name="Poehlein A."/>
            <person name="Schmidt S."/>
            <person name="Kaster A.K."/>
            <person name="Goenrich M."/>
            <person name="Vollmers J."/>
            <person name="Thurmer A."/>
            <person name="Bertsch J."/>
            <person name="Schuchmann K."/>
            <person name="Voigt B."/>
            <person name="Hecker M."/>
            <person name="Daniel R."/>
            <person name="Thauer R.K."/>
            <person name="Gottschalk G."/>
            <person name="Muller V."/>
        </authorList>
    </citation>
    <scope>NUCLEOTIDE SEQUENCE [LARGE SCALE GENOMIC DNA]</scope>
    <source>
        <strain evidence="5">ATCC 29683 / DSM 1030 / JCM 2381 / KCTC 1655 / WB1</strain>
    </source>
</reference>
<dbReference type="STRING" id="931626.Awo_c02440"/>
<name>H6LGB7_ACEWD</name>
<keyword evidence="1" id="KW-0472">Membrane</keyword>